<dbReference type="EMBL" id="CP121689">
    <property type="protein sequence ID" value="WZL75276.1"/>
    <property type="molecule type" value="Genomic_DNA"/>
</dbReference>
<evidence type="ECO:0000313" key="7">
    <source>
        <dbReference type="Proteomes" id="UP001461341"/>
    </source>
</evidence>
<evidence type="ECO:0000256" key="2">
    <source>
        <dbReference type="ARBA" id="ARBA00022692"/>
    </source>
</evidence>
<reference evidence="6 7" key="1">
    <citation type="submission" date="2023-03" db="EMBL/GenBank/DDBJ databases">
        <title>Novel Species.</title>
        <authorList>
            <person name="Ma S."/>
        </authorList>
    </citation>
    <scope>NUCLEOTIDE SEQUENCE [LARGE SCALE GENOMIC DNA]</scope>
    <source>
        <strain evidence="6 7">B11</strain>
    </source>
</reference>
<comment type="subcellular location">
    <subcellularLocation>
        <location evidence="1">Membrane</location>
        <topology evidence="1">Multi-pass membrane protein</topology>
    </subcellularLocation>
</comment>
<organism evidence="6 7">
    <name type="scientific">Thermatribacter velox</name>
    <dbReference type="NCBI Taxonomy" id="3039681"/>
    <lineage>
        <taxon>Bacteria</taxon>
        <taxon>Pseudomonadati</taxon>
        <taxon>Atribacterota</taxon>
        <taxon>Atribacteria</taxon>
        <taxon>Atribacterales</taxon>
        <taxon>Thermatribacteraceae</taxon>
        <taxon>Thermatribacter</taxon>
    </lineage>
</organism>
<dbReference type="RefSeq" id="WP_369017422.1">
    <property type="nucleotide sequence ID" value="NZ_CP121689.1"/>
</dbReference>
<accession>A0ABZ2YAT3</accession>
<evidence type="ECO:0000256" key="5">
    <source>
        <dbReference type="SAM" id="Phobius"/>
    </source>
</evidence>
<dbReference type="InterPro" id="IPR003825">
    <property type="entry name" value="Colicin-V_CvpA"/>
</dbReference>
<protein>
    <submittedName>
        <fullName evidence="6">CvpA family protein</fullName>
    </submittedName>
</protein>
<evidence type="ECO:0000313" key="6">
    <source>
        <dbReference type="EMBL" id="WZL75276.1"/>
    </source>
</evidence>
<gene>
    <name evidence="6" type="ORF">QBE54_06645</name>
</gene>
<feature type="transmembrane region" description="Helical" evidence="5">
    <location>
        <begin position="112"/>
        <end position="131"/>
    </location>
</feature>
<evidence type="ECO:0000256" key="4">
    <source>
        <dbReference type="ARBA" id="ARBA00023136"/>
    </source>
</evidence>
<feature type="transmembrane region" description="Helical" evidence="5">
    <location>
        <begin position="30"/>
        <end position="48"/>
    </location>
</feature>
<keyword evidence="2 5" id="KW-0812">Transmembrane</keyword>
<dbReference type="Proteomes" id="UP001461341">
    <property type="component" value="Chromosome"/>
</dbReference>
<evidence type="ECO:0000256" key="1">
    <source>
        <dbReference type="ARBA" id="ARBA00004141"/>
    </source>
</evidence>
<name>A0ABZ2YAT3_9BACT</name>
<proteinExistence type="predicted"/>
<feature type="transmembrane region" description="Helical" evidence="5">
    <location>
        <begin position="60"/>
        <end position="82"/>
    </location>
</feature>
<sequence>MITDWYTLIGFVIILLNIVVSSVRGFSREFLSLCGVVVGVILGLRWGAQVAGFLLPVSNGLLLLIAGFLLFFLPSVFVLSWIGIRFRTLFKTLGVTWVDSLLGIPVGIVKGVLWVIVITVLIANFQFLDFLDRGVKHSFLYKEITKPSLIYLYSWTAQIPNTELLQDIFQKGLEEDESTFSRDLEEF</sequence>
<keyword evidence="4 5" id="KW-0472">Membrane</keyword>
<keyword evidence="3 5" id="KW-1133">Transmembrane helix</keyword>
<evidence type="ECO:0000256" key="3">
    <source>
        <dbReference type="ARBA" id="ARBA00022989"/>
    </source>
</evidence>
<feature type="transmembrane region" description="Helical" evidence="5">
    <location>
        <begin position="6"/>
        <end position="23"/>
    </location>
</feature>
<keyword evidence="7" id="KW-1185">Reference proteome</keyword>
<dbReference type="Pfam" id="PF02674">
    <property type="entry name" value="Colicin_V"/>
    <property type="match status" value="1"/>
</dbReference>